<accession>A0A8H7BK49</accession>
<dbReference type="UniPathway" id="UPA00261">
    <property type="reaction ID" value="UER00374"/>
</dbReference>
<evidence type="ECO:0000313" key="10">
    <source>
        <dbReference type="EMBL" id="KAF7720917.1"/>
    </source>
</evidence>
<dbReference type="NCBIfam" id="TIGR01236">
    <property type="entry name" value="D1pyr5carbox1"/>
    <property type="match status" value="1"/>
</dbReference>
<dbReference type="GO" id="GO:0003842">
    <property type="term" value="F:L-glutamate gamma-semialdehyde dehydrogenase activity"/>
    <property type="evidence" value="ECO:0007669"/>
    <property type="project" value="UniProtKB-UniRule"/>
</dbReference>
<dbReference type="AlphaFoldDB" id="A0A8H7BK49"/>
<comment type="pathway">
    <text evidence="1 7">Amino-acid degradation; L-proline degradation into L-glutamate; L-glutamate from L-proline: step 2/2.</text>
</comment>
<feature type="domain" description="Aldehyde dehydrogenase" evidence="9">
    <location>
        <begin position="39"/>
        <end position="501"/>
    </location>
</feature>
<dbReference type="GO" id="GO:0005759">
    <property type="term" value="C:mitochondrial matrix"/>
    <property type="evidence" value="ECO:0007669"/>
    <property type="project" value="TreeGrafter"/>
</dbReference>
<protein>
    <recommendedName>
        <fullName evidence="7 8">Multifunctional fusion protein</fullName>
    </recommendedName>
    <domain>
        <recommendedName>
            <fullName evidence="8">Delta-1-pyrroline-5-carboxylate dehydrogenase</fullName>
            <shortName evidence="8">P5C dehydrogenase</shortName>
        </recommendedName>
        <alternativeName>
            <fullName evidence="7">L-glutamate gamma-semialdehyde dehydrogenase</fullName>
        </alternativeName>
    </domain>
    <domain>
        <recommendedName>
            <fullName evidence="7">L-glutamate gamma-semialdehyde dehydrogenase</fullName>
            <ecNumber evidence="7">1.2.1.88</ecNumber>
        </recommendedName>
    </domain>
</protein>
<keyword evidence="4 7" id="KW-0520">NAD</keyword>
<dbReference type="EC" id="1.2.1.88" evidence="7"/>
<dbReference type="FunFam" id="3.40.309.10:FF:000005">
    <property type="entry name" value="1-pyrroline-5-carboxylate dehydrogenase 1"/>
    <property type="match status" value="1"/>
</dbReference>
<organism evidence="10 11">
    <name type="scientific">Apophysomyces ossiformis</name>
    <dbReference type="NCBI Taxonomy" id="679940"/>
    <lineage>
        <taxon>Eukaryota</taxon>
        <taxon>Fungi</taxon>
        <taxon>Fungi incertae sedis</taxon>
        <taxon>Mucoromycota</taxon>
        <taxon>Mucoromycotina</taxon>
        <taxon>Mucoromycetes</taxon>
        <taxon>Mucorales</taxon>
        <taxon>Mucorineae</taxon>
        <taxon>Mucoraceae</taxon>
        <taxon>Apophysomyces</taxon>
    </lineage>
</organism>
<dbReference type="GO" id="GO:0010133">
    <property type="term" value="P:L-proline catabolic process to L-glutamate"/>
    <property type="evidence" value="ECO:0007669"/>
    <property type="project" value="UniProtKB-UniRule"/>
</dbReference>
<dbReference type="InterPro" id="IPR050485">
    <property type="entry name" value="Proline_metab_enzyme"/>
</dbReference>
<evidence type="ECO:0000313" key="11">
    <source>
        <dbReference type="Proteomes" id="UP000605846"/>
    </source>
</evidence>
<comment type="caution">
    <text evidence="10">The sequence shown here is derived from an EMBL/GenBank/DDBJ whole genome shotgun (WGS) entry which is preliminary data.</text>
</comment>
<evidence type="ECO:0000256" key="1">
    <source>
        <dbReference type="ARBA" id="ARBA00004786"/>
    </source>
</evidence>
<reference evidence="10" key="1">
    <citation type="submission" date="2020-01" db="EMBL/GenBank/DDBJ databases">
        <title>Genome Sequencing of Three Apophysomyces-Like Fungal Strains Confirms a Novel Fungal Genus in the Mucoromycota with divergent Burkholderia-like Endosymbiotic Bacteria.</title>
        <authorList>
            <person name="Stajich J.E."/>
            <person name="Macias A.M."/>
            <person name="Carter-House D."/>
            <person name="Lovett B."/>
            <person name="Kasson L.R."/>
            <person name="Berry K."/>
            <person name="Grigoriev I."/>
            <person name="Chang Y."/>
            <person name="Spatafora J."/>
            <person name="Kasson M.T."/>
        </authorList>
    </citation>
    <scope>NUCLEOTIDE SEQUENCE</scope>
    <source>
        <strain evidence="10">NRRL A-21654</strain>
    </source>
</reference>
<evidence type="ECO:0000256" key="5">
    <source>
        <dbReference type="ARBA" id="ARBA00023062"/>
    </source>
</evidence>
<comment type="similarity">
    <text evidence="2 7">Belongs to the aldehyde dehydrogenase family.</text>
</comment>
<proteinExistence type="inferred from homology"/>
<name>A0A8H7BK49_9FUNG</name>
<gene>
    <name evidence="10" type="primary">PUT2_2</name>
    <name evidence="10" type="ORF">EC973_005777</name>
</gene>
<evidence type="ECO:0000256" key="6">
    <source>
        <dbReference type="ARBA" id="ARBA00048142"/>
    </source>
</evidence>
<dbReference type="Gene3D" id="3.40.605.10">
    <property type="entry name" value="Aldehyde Dehydrogenase, Chain A, domain 1"/>
    <property type="match status" value="1"/>
</dbReference>
<dbReference type="InterPro" id="IPR016163">
    <property type="entry name" value="Ald_DH_C"/>
</dbReference>
<evidence type="ECO:0000256" key="4">
    <source>
        <dbReference type="ARBA" id="ARBA00023027"/>
    </source>
</evidence>
<evidence type="ECO:0000256" key="7">
    <source>
        <dbReference type="RuleBase" id="RU366016"/>
    </source>
</evidence>
<dbReference type="SUPFAM" id="SSF53720">
    <property type="entry name" value="ALDH-like"/>
    <property type="match status" value="1"/>
</dbReference>
<evidence type="ECO:0000256" key="2">
    <source>
        <dbReference type="ARBA" id="ARBA00009986"/>
    </source>
</evidence>
<dbReference type="InterPro" id="IPR016162">
    <property type="entry name" value="Ald_DH_N"/>
</dbReference>
<sequence>MDSSLERQKLREAIDQMRSQGPVEVPLVVNGEKIFSGPTAEQVQPAEHKKVLCNYHQADAAIIRKAIDGAIAARAKWEQLPFHDRVSVFLKAADLLSTKYRYKVMAATMLGQGKNIWQAEIDAAVELCDFWRFNCKYAEEIYQHQPPKNAFGSWNRMEYRGLEGFVLAVSPFNFTAIGGNLPSAPALMGNVVLWKPSPFAVYSNYLVYEILVEAGLPPGVIQFVPGPAEEICETAIKSPDFVSIHYTGSTAVFRKLWKDIGNHIDQYKGYPRLVGETGGKNFHILHTSLDKEGVHQAVLQTIRGAFEFQGQKCSACSRVYVPESLYQEFRKGLLDAHAEISQGPPHEFQHFLGPVIGRHAYDKVKGYIDHAKADDDCEIIAGGHCDDSVGFYIQPTIIVTKNKKSRTMVEEIFGPVLTIYVYDDPLFEETCKIIGDTTSYGLTGSVFAQDRYAILQATNLLRHMAGNFYINDKCTGAVVGQQPFGGGRVSGTNDKAGSWSLLVRFVSMRTIKENYVPIETFIYPSNAP</sequence>
<dbReference type="InterPro" id="IPR016160">
    <property type="entry name" value="Ald_DH_CS_CYS"/>
</dbReference>
<dbReference type="Gene3D" id="3.40.309.10">
    <property type="entry name" value="Aldehyde Dehydrogenase, Chain A, domain 2"/>
    <property type="match status" value="1"/>
</dbReference>
<keyword evidence="11" id="KW-1185">Reference proteome</keyword>
<dbReference type="Proteomes" id="UP000605846">
    <property type="component" value="Unassembled WGS sequence"/>
</dbReference>
<dbReference type="InterPro" id="IPR005931">
    <property type="entry name" value="P5CDH/ALDH4A1"/>
</dbReference>
<dbReference type="PROSITE" id="PS00070">
    <property type="entry name" value="ALDEHYDE_DEHYDR_CYS"/>
    <property type="match status" value="1"/>
</dbReference>
<comment type="catalytic activity">
    <reaction evidence="6 7">
        <text>L-glutamate 5-semialdehyde + NAD(+) + H2O = L-glutamate + NADH + 2 H(+)</text>
        <dbReference type="Rhea" id="RHEA:30235"/>
        <dbReference type="ChEBI" id="CHEBI:15377"/>
        <dbReference type="ChEBI" id="CHEBI:15378"/>
        <dbReference type="ChEBI" id="CHEBI:29985"/>
        <dbReference type="ChEBI" id="CHEBI:57540"/>
        <dbReference type="ChEBI" id="CHEBI:57945"/>
        <dbReference type="ChEBI" id="CHEBI:58066"/>
        <dbReference type="EC" id="1.2.1.88"/>
    </reaction>
</comment>
<dbReference type="PANTHER" id="PTHR42862">
    <property type="entry name" value="DELTA-1-PYRROLINE-5-CARBOXYLATE DEHYDROGENASE 1, ISOFORM A-RELATED"/>
    <property type="match status" value="1"/>
</dbReference>
<dbReference type="InterPro" id="IPR016161">
    <property type="entry name" value="Ald_DH/histidinol_DH"/>
</dbReference>
<keyword evidence="3 7" id="KW-0560">Oxidoreductase</keyword>
<dbReference type="PANTHER" id="PTHR42862:SF1">
    <property type="entry name" value="DELTA-1-PYRROLINE-5-CARBOXYLATE DEHYDROGENASE 2, ISOFORM A-RELATED"/>
    <property type="match status" value="1"/>
</dbReference>
<dbReference type="Pfam" id="PF00171">
    <property type="entry name" value="Aldedh"/>
    <property type="match status" value="1"/>
</dbReference>
<evidence type="ECO:0000256" key="3">
    <source>
        <dbReference type="ARBA" id="ARBA00023002"/>
    </source>
</evidence>
<dbReference type="EMBL" id="JABAYA010000335">
    <property type="protein sequence ID" value="KAF7720917.1"/>
    <property type="molecule type" value="Genomic_DNA"/>
</dbReference>
<dbReference type="FunFam" id="3.40.605.10:FF:000006">
    <property type="entry name" value="1-pyrroline-5-carboxylate dehydrogenase"/>
    <property type="match status" value="1"/>
</dbReference>
<evidence type="ECO:0000259" key="9">
    <source>
        <dbReference type="Pfam" id="PF00171"/>
    </source>
</evidence>
<keyword evidence="5 7" id="KW-0642">Proline metabolism</keyword>
<dbReference type="InterPro" id="IPR015590">
    <property type="entry name" value="Aldehyde_DH_dom"/>
</dbReference>
<evidence type="ECO:0000256" key="8">
    <source>
        <dbReference type="RuleBase" id="RU366030"/>
    </source>
</evidence>
<dbReference type="OrthoDB" id="5322683at2759"/>
<dbReference type="CDD" id="cd07123">
    <property type="entry name" value="ALDH_F4-17_P5CDH"/>
    <property type="match status" value="1"/>
</dbReference>